<feature type="transmembrane region" description="Helical" evidence="1">
    <location>
        <begin position="10"/>
        <end position="28"/>
    </location>
</feature>
<keyword evidence="1" id="KW-1133">Transmembrane helix</keyword>
<reference evidence="2" key="1">
    <citation type="journal article" date="2014" name="Front. Microbiol.">
        <title>High frequency of phylogenetically diverse reductive dehalogenase-homologous genes in deep subseafloor sedimentary metagenomes.</title>
        <authorList>
            <person name="Kawai M."/>
            <person name="Futagami T."/>
            <person name="Toyoda A."/>
            <person name="Takaki Y."/>
            <person name="Nishi S."/>
            <person name="Hori S."/>
            <person name="Arai W."/>
            <person name="Tsubouchi T."/>
            <person name="Morono Y."/>
            <person name="Uchiyama I."/>
            <person name="Ito T."/>
            <person name="Fujiyama A."/>
            <person name="Inagaki F."/>
            <person name="Takami H."/>
        </authorList>
    </citation>
    <scope>NUCLEOTIDE SEQUENCE</scope>
    <source>
        <strain evidence="2">Expedition CK06-06</strain>
    </source>
</reference>
<protein>
    <submittedName>
        <fullName evidence="2">Uncharacterized protein</fullName>
    </submittedName>
</protein>
<dbReference type="EMBL" id="BART01001951">
    <property type="protein sequence ID" value="GAG74109.1"/>
    <property type="molecule type" value="Genomic_DNA"/>
</dbReference>
<keyword evidence="1" id="KW-0472">Membrane</keyword>
<sequence>MDVKSLMREVVVSVMGLSLVGASIYLAIQGELPMEYFCTLVGMMVGFFVADRKNGKEIDHIERVLGVPPVGTSVYRRRERSE</sequence>
<comment type="caution">
    <text evidence="2">The sequence shown here is derived from an EMBL/GenBank/DDBJ whole genome shotgun (WGS) entry which is preliminary data.</text>
</comment>
<evidence type="ECO:0000256" key="1">
    <source>
        <dbReference type="SAM" id="Phobius"/>
    </source>
</evidence>
<feature type="transmembrane region" description="Helical" evidence="1">
    <location>
        <begin position="34"/>
        <end position="50"/>
    </location>
</feature>
<accession>X0ZX50</accession>
<gene>
    <name evidence="2" type="ORF">S01H4_06362</name>
</gene>
<keyword evidence="1" id="KW-0812">Transmembrane</keyword>
<dbReference type="AlphaFoldDB" id="X0ZX50"/>
<organism evidence="2">
    <name type="scientific">marine sediment metagenome</name>
    <dbReference type="NCBI Taxonomy" id="412755"/>
    <lineage>
        <taxon>unclassified sequences</taxon>
        <taxon>metagenomes</taxon>
        <taxon>ecological metagenomes</taxon>
    </lineage>
</organism>
<proteinExistence type="predicted"/>
<name>X0ZX50_9ZZZZ</name>
<evidence type="ECO:0000313" key="2">
    <source>
        <dbReference type="EMBL" id="GAG74109.1"/>
    </source>
</evidence>